<dbReference type="OrthoDB" id="758624at2759"/>
<reference evidence="2" key="1">
    <citation type="submission" date="2020-07" db="EMBL/GenBank/DDBJ databases">
        <title>Genome sequence and genetic diversity analysis of an under-domesticated orphan crop, white fonio (Digitaria exilis).</title>
        <authorList>
            <person name="Bennetzen J.L."/>
            <person name="Chen S."/>
            <person name="Ma X."/>
            <person name="Wang X."/>
            <person name="Yssel A.E.J."/>
            <person name="Chaluvadi S.R."/>
            <person name="Johnson M."/>
            <person name="Gangashetty P."/>
            <person name="Hamidou F."/>
            <person name="Sanogo M.D."/>
            <person name="Zwaenepoel A."/>
            <person name="Wallace J."/>
            <person name="Van De Peer Y."/>
            <person name="Van Deynze A."/>
        </authorList>
    </citation>
    <scope>NUCLEOTIDE SEQUENCE</scope>
    <source>
        <tissue evidence="2">Leaves</tissue>
    </source>
</reference>
<gene>
    <name evidence="2" type="ORF">HU200_049779</name>
</gene>
<dbReference type="PANTHER" id="PTHR31659">
    <property type="entry name" value="PROTEIN: UPF0503-LIKE PROTEIN, PUTATIVE (DUF740)-RELATED"/>
    <property type="match status" value="1"/>
</dbReference>
<feature type="compositionally biased region" description="Low complexity" evidence="1">
    <location>
        <begin position="367"/>
        <end position="376"/>
    </location>
</feature>
<dbReference type="EMBL" id="JACEFO010002224">
    <property type="protein sequence ID" value="KAF8672094.1"/>
    <property type="molecule type" value="Genomic_DNA"/>
</dbReference>
<protein>
    <submittedName>
        <fullName evidence="2">Uncharacterized protein</fullName>
    </submittedName>
</protein>
<feature type="region of interest" description="Disordered" evidence="1">
    <location>
        <begin position="671"/>
        <end position="699"/>
    </location>
</feature>
<proteinExistence type="predicted"/>
<keyword evidence="3" id="KW-1185">Reference proteome</keyword>
<dbReference type="AlphaFoldDB" id="A0A835AUG4"/>
<dbReference type="Pfam" id="PF05340">
    <property type="entry name" value="DUF740"/>
    <property type="match status" value="1"/>
</dbReference>
<comment type="caution">
    <text evidence="2">The sequence shown here is derived from an EMBL/GenBank/DDBJ whole genome shotgun (WGS) entry which is preliminary data.</text>
</comment>
<feature type="region of interest" description="Disordered" evidence="1">
    <location>
        <begin position="316"/>
        <end position="335"/>
    </location>
</feature>
<accession>A0A835AUG4</accession>
<feature type="compositionally biased region" description="Acidic residues" evidence="1">
    <location>
        <begin position="486"/>
        <end position="496"/>
    </location>
</feature>
<dbReference type="PANTHER" id="PTHR31659:SF9">
    <property type="entry name" value="PROTEIN: UPF0503-LIKE PROTEIN, PUTATIVE (DUF740)-RELATED"/>
    <property type="match status" value="1"/>
</dbReference>
<dbReference type="InterPro" id="IPR008004">
    <property type="entry name" value="OCTOPUS-like"/>
</dbReference>
<name>A0A835AUG4_9POAL</name>
<evidence type="ECO:0000256" key="1">
    <source>
        <dbReference type="SAM" id="MobiDB-lite"/>
    </source>
</evidence>
<feature type="compositionally biased region" description="Low complexity" evidence="1">
    <location>
        <begin position="671"/>
        <end position="691"/>
    </location>
</feature>
<sequence>MLPRTHAEYAAVITFGSSNFERVTGKEASTVWVSWRESNTEAIHPTTGPVIPSSFFPFSLLSRESQSLSEPHTLASTKPNVMQAAVSQLDLMTLQMEPPVPPPRRSVTSCDLHPGETFTGFCAACLRERLAGLESSAATAAAPGRKSTSAIRSLFSRPFHAAAAGAPSSSGAAAALPDLRRCKSFSCGRGGDAALAVAGAGGAYEPQRRSCDVRGRSTLWALFHQDDRERVRDGTAFGAFPASSSAAAAALSAEVLPPPQQPPPAEEFLEEEIAVAEDSDEIVPVVEPVLVVDTSGEMETEAYAAPREIRPMKDHLDLESSQSQQPNRKPPPKDLKEIAGSFWLAASVFSKKWQKWRRKQKVKKQESAGSKAAAAAMPPPEKPSKPSFLRRSRFFHHGEAGSEFAAGRRSCDTDPRFSLDAGRMSVDDVGFSWDEPRASWDGYLFGAGIGLGGRAPPPLSRLPPILSALEDSPAGIFERSDGQIPVEDDSQPEPDADANVPGGSAQTRDYYMDSSSRRRRSLDRSSSVRRSFEVTDPKPVPVPVPVPVPMPVAAPAAIVNGKESPLMGSSEFYHFQHAEDLLDHHRFSTSSLVEDFSASLDAAAFHHGLAKKPRRWRKAWSLWGLIHRRAAGRRSGASDDAADRAFWEPWPSELLRVRGYNGGRMMQRCNSNASARSSFSSNSGLGSSSRRSFVDAHGNSKRRREECAVAALERNRSARHSPGQADNGMLRFYLTPMRSTSGRRTAVFPAKGGRQLRSQSFARTMLGLCR</sequence>
<evidence type="ECO:0000313" key="2">
    <source>
        <dbReference type="EMBL" id="KAF8672094.1"/>
    </source>
</evidence>
<organism evidence="2 3">
    <name type="scientific">Digitaria exilis</name>
    <dbReference type="NCBI Taxonomy" id="1010633"/>
    <lineage>
        <taxon>Eukaryota</taxon>
        <taxon>Viridiplantae</taxon>
        <taxon>Streptophyta</taxon>
        <taxon>Embryophyta</taxon>
        <taxon>Tracheophyta</taxon>
        <taxon>Spermatophyta</taxon>
        <taxon>Magnoliopsida</taxon>
        <taxon>Liliopsida</taxon>
        <taxon>Poales</taxon>
        <taxon>Poaceae</taxon>
        <taxon>PACMAD clade</taxon>
        <taxon>Panicoideae</taxon>
        <taxon>Panicodae</taxon>
        <taxon>Paniceae</taxon>
        <taxon>Anthephorinae</taxon>
        <taxon>Digitaria</taxon>
    </lineage>
</organism>
<evidence type="ECO:0000313" key="3">
    <source>
        <dbReference type="Proteomes" id="UP000636709"/>
    </source>
</evidence>
<dbReference type="Proteomes" id="UP000636709">
    <property type="component" value="Unassembled WGS sequence"/>
</dbReference>
<feature type="region of interest" description="Disordered" evidence="1">
    <location>
        <begin position="356"/>
        <end position="386"/>
    </location>
</feature>
<feature type="region of interest" description="Disordered" evidence="1">
    <location>
        <begin position="476"/>
        <end position="538"/>
    </location>
</feature>